<dbReference type="Proteomes" id="UP001325479">
    <property type="component" value="Chromosome"/>
</dbReference>
<keyword evidence="2" id="KW-1185">Reference proteome</keyword>
<evidence type="ECO:0000313" key="2">
    <source>
        <dbReference type="Proteomes" id="UP001325479"/>
    </source>
</evidence>
<evidence type="ECO:0000313" key="1">
    <source>
        <dbReference type="EMBL" id="WQD81244.1"/>
    </source>
</evidence>
<reference evidence="1 2" key="1">
    <citation type="submission" date="2023-12" db="EMBL/GenBank/DDBJ databases">
        <title>Genome sequencing and assembly of bacterial species from a model synthetic community.</title>
        <authorList>
            <person name="Hogle S.L."/>
        </authorList>
    </citation>
    <scope>NUCLEOTIDE SEQUENCE [LARGE SCALE GENOMIC DNA]</scope>
    <source>
        <strain evidence="1 2">HAMBI 2494</strain>
    </source>
</reference>
<name>A0ABZ0WVJ2_9BURK</name>
<dbReference type="RefSeq" id="WP_198665408.1">
    <property type="nucleotide sequence ID" value="NZ_CP139965.1"/>
</dbReference>
<accession>A0ABZ0WVJ2</accession>
<dbReference type="EMBL" id="CP139965">
    <property type="protein sequence ID" value="WQD81244.1"/>
    <property type="molecule type" value="Genomic_DNA"/>
</dbReference>
<sequence length="49" mass="4832">MVVVPAMSTSATTDIAKVSFTVLPLGIQVENGPNTGNLVMCGIAAPASG</sequence>
<gene>
    <name evidence="1" type="ORF">U0042_16050</name>
</gene>
<proteinExistence type="predicted"/>
<protein>
    <submittedName>
        <fullName evidence="1">Uncharacterized protein</fullName>
    </submittedName>
</protein>
<organism evidence="1 2">
    <name type="scientific">Paraburkholderia kururiensis</name>
    <dbReference type="NCBI Taxonomy" id="984307"/>
    <lineage>
        <taxon>Bacteria</taxon>
        <taxon>Pseudomonadati</taxon>
        <taxon>Pseudomonadota</taxon>
        <taxon>Betaproteobacteria</taxon>
        <taxon>Burkholderiales</taxon>
        <taxon>Burkholderiaceae</taxon>
        <taxon>Paraburkholderia</taxon>
    </lineage>
</organism>